<evidence type="ECO:0000313" key="2">
    <source>
        <dbReference type="Proteomes" id="UP001554047"/>
    </source>
</evidence>
<reference evidence="1 2" key="1">
    <citation type="submission" date="2024-05" db="EMBL/GenBank/DDBJ databases">
        <title>Human gut microbiome strain richness.</title>
        <authorList>
            <person name="Chen-Liaw A."/>
        </authorList>
    </citation>
    <scope>NUCLEOTIDE SEQUENCE [LARGE SCALE GENOMIC DNA]</scope>
    <source>
        <strain evidence="1 2">J1100102st1_G3_J1100102_180507</strain>
    </source>
</reference>
<protein>
    <submittedName>
        <fullName evidence="1">Uncharacterized protein</fullName>
    </submittedName>
</protein>
<comment type="caution">
    <text evidence="1">The sequence shown here is derived from an EMBL/GenBank/DDBJ whole genome shotgun (WGS) entry which is preliminary data.</text>
</comment>
<gene>
    <name evidence="1" type="ORF">AB1I55_00855</name>
</gene>
<dbReference type="EMBL" id="JBFDTB010000001">
    <property type="protein sequence ID" value="MEW3464645.1"/>
    <property type="molecule type" value="Genomic_DNA"/>
</dbReference>
<accession>A0ABV3M876</accession>
<dbReference type="Proteomes" id="UP001554047">
    <property type="component" value="Unassembled WGS sequence"/>
</dbReference>
<name>A0ABV3M876_9ENTE</name>
<proteinExistence type="predicted"/>
<organism evidence="1 2">
    <name type="scientific">Enterococcus entomosocium</name>
    <dbReference type="NCBI Taxonomy" id="3034352"/>
    <lineage>
        <taxon>Bacteria</taxon>
        <taxon>Bacillati</taxon>
        <taxon>Bacillota</taxon>
        <taxon>Bacilli</taxon>
        <taxon>Lactobacillales</taxon>
        <taxon>Enterococcaceae</taxon>
        <taxon>Enterococcus</taxon>
    </lineage>
</organism>
<sequence length="107" mass="12773">MALNDEIPKKIREELSTKFGGKFKYSYTEKRNYFANVCSHCDSLQENFFLYDEPDSPFGYMNDSELTLYKYDLKEDVGSWLVLDRSISPDYFYLRRCKSANVTYFFD</sequence>
<keyword evidence="2" id="KW-1185">Reference proteome</keyword>
<evidence type="ECO:0000313" key="1">
    <source>
        <dbReference type="EMBL" id="MEW3464645.1"/>
    </source>
</evidence>
<dbReference type="RefSeq" id="WP_230321824.1">
    <property type="nucleotide sequence ID" value="NZ_JBFDTA010000001.1"/>
</dbReference>